<dbReference type="GO" id="GO:0007034">
    <property type="term" value="P:vacuolar transport"/>
    <property type="evidence" value="ECO:0007669"/>
    <property type="project" value="TreeGrafter"/>
</dbReference>
<evidence type="ECO:0000313" key="3">
    <source>
        <dbReference type="EnsemblFungi" id="MAPG_05878T0"/>
    </source>
</evidence>
<dbReference type="InterPro" id="IPR013640">
    <property type="entry name" value="Vfa1"/>
</dbReference>
<gene>
    <name evidence="2" type="ORF">MAPG_05878</name>
</gene>
<dbReference type="eggNOG" id="ENOG502S7NV">
    <property type="taxonomic scope" value="Eukaryota"/>
</dbReference>
<reference evidence="2" key="2">
    <citation type="submission" date="2010-05" db="EMBL/GenBank/DDBJ databases">
        <title>The Genome Sequence of Magnaporthe poae strain ATCC 64411.</title>
        <authorList>
            <consortium name="The Broad Institute Genome Sequencing Platform"/>
            <consortium name="Broad Institute Genome Sequencing Center for Infectious Disease"/>
            <person name="Ma L.-J."/>
            <person name="Dead R."/>
            <person name="Young S."/>
            <person name="Zeng Q."/>
            <person name="Koehrsen M."/>
            <person name="Alvarado L."/>
            <person name="Berlin A."/>
            <person name="Chapman S.B."/>
            <person name="Chen Z."/>
            <person name="Freedman E."/>
            <person name="Gellesch M."/>
            <person name="Goldberg J."/>
            <person name="Griggs A."/>
            <person name="Gujja S."/>
            <person name="Heilman E.R."/>
            <person name="Heiman D."/>
            <person name="Hepburn T."/>
            <person name="Howarth C."/>
            <person name="Jen D."/>
            <person name="Larson L."/>
            <person name="Mehta T."/>
            <person name="Neiman D."/>
            <person name="Pearson M."/>
            <person name="Roberts A."/>
            <person name="Saif S."/>
            <person name="Shea T."/>
            <person name="Shenoy N."/>
            <person name="Sisk P."/>
            <person name="Stolte C."/>
            <person name="Sykes S."/>
            <person name="Walk T."/>
            <person name="White J."/>
            <person name="Yandava C."/>
            <person name="Haas B."/>
            <person name="Nusbaum C."/>
            <person name="Birren B."/>
        </authorList>
    </citation>
    <scope>NUCLEOTIDE SEQUENCE</scope>
    <source>
        <strain evidence="2">ATCC 64411</strain>
    </source>
</reference>
<protein>
    <recommendedName>
        <fullName evidence="5">DUF1742-domain-containing protein</fullName>
    </recommendedName>
</protein>
<accession>A0A0C4E0K0</accession>
<dbReference type="AlphaFoldDB" id="A0A0C4E0K0"/>
<reference evidence="2" key="3">
    <citation type="submission" date="2011-03" db="EMBL/GenBank/DDBJ databases">
        <title>Annotation of Magnaporthe poae ATCC 64411.</title>
        <authorList>
            <person name="Ma L.-J."/>
            <person name="Dead R."/>
            <person name="Young S.K."/>
            <person name="Zeng Q."/>
            <person name="Gargeya S."/>
            <person name="Fitzgerald M."/>
            <person name="Haas B."/>
            <person name="Abouelleil A."/>
            <person name="Alvarado L."/>
            <person name="Arachchi H.M."/>
            <person name="Berlin A."/>
            <person name="Brown A."/>
            <person name="Chapman S.B."/>
            <person name="Chen Z."/>
            <person name="Dunbar C."/>
            <person name="Freedman E."/>
            <person name="Gearin G."/>
            <person name="Gellesch M."/>
            <person name="Goldberg J."/>
            <person name="Griggs A."/>
            <person name="Gujja S."/>
            <person name="Heiman D."/>
            <person name="Howarth C."/>
            <person name="Larson L."/>
            <person name="Lui A."/>
            <person name="MacDonald P.J.P."/>
            <person name="Mehta T."/>
            <person name="Montmayeur A."/>
            <person name="Murphy C."/>
            <person name="Neiman D."/>
            <person name="Pearson M."/>
            <person name="Priest M."/>
            <person name="Roberts A."/>
            <person name="Saif S."/>
            <person name="Shea T."/>
            <person name="Shenoy N."/>
            <person name="Sisk P."/>
            <person name="Stolte C."/>
            <person name="Sykes S."/>
            <person name="Yandava C."/>
            <person name="Wortman J."/>
            <person name="Nusbaum C."/>
            <person name="Birren B."/>
        </authorList>
    </citation>
    <scope>NUCLEOTIDE SEQUENCE</scope>
    <source>
        <strain evidence="2">ATCC 64411</strain>
    </source>
</reference>
<evidence type="ECO:0000313" key="2">
    <source>
        <dbReference type="EMBL" id="KLU86871.1"/>
    </source>
</evidence>
<evidence type="ECO:0000313" key="4">
    <source>
        <dbReference type="Proteomes" id="UP000011715"/>
    </source>
</evidence>
<reference evidence="3" key="4">
    <citation type="journal article" date="2015" name="G3 (Bethesda)">
        <title>Genome sequences of three phytopathogenic species of the Magnaporthaceae family of fungi.</title>
        <authorList>
            <person name="Okagaki L.H."/>
            <person name="Nunes C.C."/>
            <person name="Sailsbery J."/>
            <person name="Clay B."/>
            <person name="Brown D."/>
            <person name="John T."/>
            <person name="Oh Y."/>
            <person name="Young N."/>
            <person name="Fitzgerald M."/>
            <person name="Haas B.J."/>
            <person name="Zeng Q."/>
            <person name="Young S."/>
            <person name="Adiconis X."/>
            <person name="Fan L."/>
            <person name="Levin J.Z."/>
            <person name="Mitchell T.K."/>
            <person name="Okubara P.A."/>
            <person name="Farman M.L."/>
            <person name="Kohn L.M."/>
            <person name="Birren B."/>
            <person name="Ma L.-J."/>
            <person name="Dean R.A."/>
        </authorList>
    </citation>
    <scope>NUCLEOTIDE SEQUENCE</scope>
    <source>
        <strain evidence="3">ATCC 64411 / 73-15</strain>
    </source>
</reference>
<evidence type="ECO:0000256" key="1">
    <source>
        <dbReference type="SAM" id="MobiDB-lite"/>
    </source>
</evidence>
<proteinExistence type="predicted"/>
<dbReference type="VEuPathDB" id="FungiDB:MAPG_05878"/>
<dbReference type="PANTHER" id="PTHR28218">
    <property type="entry name" value="VPS4-ASSOCIATED PROTEIN 1"/>
    <property type="match status" value="1"/>
</dbReference>
<dbReference type="OMA" id="FYVCPAH"/>
<name>A0A0C4E0K0_MAGP6</name>
<reference evidence="3" key="5">
    <citation type="submission" date="2015-06" db="UniProtKB">
        <authorList>
            <consortium name="EnsemblFungi"/>
        </authorList>
    </citation>
    <scope>IDENTIFICATION</scope>
    <source>
        <strain evidence="3">ATCC 64411</strain>
    </source>
</reference>
<dbReference type="EMBL" id="ADBL01001402">
    <property type="status" value="NOT_ANNOTATED_CDS"/>
    <property type="molecule type" value="Genomic_DNA"/>
</dbReference>
<dbReference type="EMBL" id="GL876970">
    <property type="protein sequence ID" value="KLU86871.1"/>
    <property type="molecule type" value="Genomic_DNA"/>
</dbReference>
<reference evidence="4" key="1">
    <citation type="submission" date="2010-05" db="EMBL/GenBank/DDBJ databases">
        <title>The genome sequence of Magnaporthe poae strain ATCC 64411.</title>
        <authorList>
            <person name="Ma L.-J."/>
            <person name="Dead R."/>
            <person name="Young S."/>
            <person name="Zeng Q."/>
            <person name="Koehrsen M."/>
            <person name="Alvarado L."/>
            <person name="Berlin A."/>
            <person name="Chapman S.B."/>
            <person name="Chen Z."/>
            <person name="Freedman E."/>
            <person name="Gellesch M."/>
            <person name="Goldberg J."/>
            <person name="Griggs A."/>
            <person name="Gujja S."/>
            <person name="Heilman E.R."/>
            <person name="Heiman D."/>
            <person name="Hepburn T."/>
            <person name="Howarth C."/>
            <person name="Jen D."/>
            <person name="Larson L."/>
            <person name="Mehta T."/>
            <person name="Neiman D."/>
            <person name="Pearson M."/>
            <person name="Roberts A."/>
            <person name="Saif S."/>
            <person name="Shea T."/>
            <person name="Shenoy N."/>
            <person name="Sisk P."/>
            <person name="Stolte C."/>
            <person name="Sykes S."/>
            <person name="Walk T."/>
            <person name="White J."/>
            <person name="Yandava C."/>
            <person name="Haas B."/>
            <person name="Nusbaum C."/>
            <person name="Birren B."/>
        </authorList>
    </citation>
    <scope>NUCLEOTIDE SEQUENCE [LARGE SCALE GENOMIC DNA]</scope>
    <source>
        <strain evidence="4">ATCC 64411 / 73-15</strain>
    </source>
</reference>
<feature type="compositionally biased region" description="Basic and acidic residues" evidence="1">
    <location>
        <begin position="85"/>
        <end position="113"/>
    </location>
</feature>
<dbReference type="EnsemblFungi" id="MAPG_05878T0">
    <property type="protein sequence ID" value="MAPG_05878T0"/>
    <property type="gene ID" value="MAPG_05878"/>
</dbReference>
<sequence>MASAAPFPNVYTRRLVADTAAKGCDICYKPSTTVLITPDKLDFFYVCPVHLQDANFASPVVDQAAIDAKKKKELDDEVERVKKEYEERQKRKKEKQKEQATERDSKNDDKDKEKEEEDGKDDGKKDSKKEDPPVKDNASKSDGPATPAAGEEPRVFALRPSFYNARVDKKRQIETNKRNRERLMDPNFFPAVPKGKPV</sequence>
<feature type="compositionally biased region" description="Basic and acidic residues" evidence="1">
    <location>
        <begin position="121"/>
        <end position="139"/>
    </location>
</feature>
<evidence type="ECO:0008006" key="5">
    <source>
        <dbReference type="Google" id="ProtNLM"/>
    </source>
</evidence>
<dbReference type="Proteomes" id="UP000011715">
    <property type="component" value="Unassembled WGS sequence"/>
</dbReference>
<dbReference type="GO" id="GO:0005768">
    <property type="term" value="C:endosome"/>
    <property type="evidence" value="ECO:0007669"/>
    <property type="project" value="TreeGrafter"/>
</dbReference>
<feature type="region of interest" description="Disordered" evidence="1">
    <location>
        <begin position="85"/>
        <end position="198"/>
    </location>
</feature>
<feature type="compositionally biased region" description="Basic and acidic residues" evidence="1">
    <location>
        <begin position="166"/>
        <end position="184"/>
    </location>
</feature>
<organism evidence="3 4">
    <name type="scientific">Magnaporthiopsis poae (strain ATCC 64411 / 73-15)</name>
    <name type="common">Kentucky bluegrass fungus</name>
    <name type="synonym">Magnaporthe poae</name>
    <dbReference type="NCBI Taxonomy" id="644358"/>
    <lineage>
        <taxon>Eukaryota</taxon>
        <taxon>Fungi</taxon>
        <taxon>Dikarya</taxon>
        <taxon>Ascomycota</taxon>
        <taxon>Pezizomycotina</taxon>
        <taxon>Sordariomycetes</taxon>
        <taxon>Sordariomycetidae</taxon>
        <taxon>Magnaporthales</taxon>
        <taxon>Magnaporthaceae</taxon>
        <taxon>Magnaporthiopsis</taxon>
    </lineage>
</organism>
<dbReference type="PANTHER" id="PTHR28218:SF1">
    <property type="entry name" value="VPS4-ASSOCIATED PROTEIN 1"/>
    <property type="match status" value="1"/>
</dbReference>
<keyword evidence="4" id="KW-1185">Reference proteome</keyword>
<dbReference type="OrthoDB" id="2158714at2759"/>
<dbReference type="Pfam" id="PF08432">
    <property type="entry name" value="Vfa1"/>
    <property type="match status" value="1"/>
</dbReference>